<evidence type="ECO:0000256" key="2">
    <source>
        <dbReference type="PIRNR" id="PIRNR003107"/>
    </source>
</evidence>
<comment type="caution">
    <text evidence="4">The sequence shown here is derived from an EMBL/GenBank/DDBJ whole genome shotgun (WGS) entry which is preliminary data.</text>
</comment>
<comment type="subcellular location">
    <subcellularLocation>
        <location evidence="2">Cytoplasm</location>
    </subcellularLocation>
</comment>
<dbReference type="PANTHER" id="PTHR42930:SF3">
    <property type="entry name" value="PHOSPHATE-SPECIFIC TRANSPORT SYSTEM ACCESSORY PROTEIN PHOU"/>
    <property type="match status" value="1"/>
</dbReference>
<comment type="subunit">
    <text evidence="2">Homodimer.</text>
</comment>
<dbReference type="InterPro" id="IPR028366">
    <property type="entry name" value="PhoU"/>
</dbReference>
<keyword evidence="2" id="KW-0963">Cytoplasm</keyword>
<dbReference type="Gene3D" id="1.20.58.220">
    <property type="entry name" value="Phosphate transport system protein phou homolog 2, domain 2"/>
    <property type="match status" value="1"/>
</dbReference>
<dbReference type="PIRSF" id="PIRSF003107">
    <property type="entry name" value="PhoU"/>
    <property type="match status" value="1"/>
</dbReference>
<dbReference type="SUPFAM" id="SSF109755">
    <property type="entry name" value="PhoU-like"/>
    <property type="match status" value="1"/>
</dbReference>
<keyword evidence="5" id="KW-1185">Reference proteome</keyword>
<sequence>MRTVFHRQLDDLNARMAELCDRTGEAMARATDALLAPDLQIAEAVIADYSDITCECTRLETDAFTILARQAPVAGDLRAVVSSLNDVADIARMGALATHVARISRRRHPEVAAPSEVAGYFTEMGRLAVRISQDTKTVVLSRDPDRAAQLATDDEAMDDLHRHLFTKVLDHRWTHGTTAAVDVTLLSRYYERFADHAVDVANRVIYQTTGTRQP</sequence>
<comment type="similarity">
    <text evidence="2">Belongs to the PhoU family.</text>
</comment>
<gene>
    <name evidence="4" type="ORF">JOF57_002307</name>
</gene>
<dbReference type="PANTHER" id="PTHR42930">
    <property type="entry name" value="PHOSPHATE-SPECIFIC TRANSPORT SYSTEM ACCESSORY PROTEIN PHOU"/>
    <property type="match status" value="1"/>
</dbReference>
<dbReference type="EMBL" id="JAGIOP010000002">
    <property type="protein sequence ID" value="MBP2452394.1"/>
    <property type="molecule type" value="Genomic_DNA"/>
</dbReference>
<keyword evidence="2" id="KW-0813">Transport</keyword>
<evidence type="ECO:0000259" key="3">
    <source>
        <dbReference type="Pfam" id="PF01895"/>
    </source>
</evidence>
<evidence type="ECO:0000313" key="5">
    <source>
        <dbReference type="Proteomes" id="UP000694460"/>
    </source>
</evidence>
<comment type="function">
    <text evidence="2">Plays a role in the regulation of phosphate uptake.</text>
</comment>
<evidence type="ECO:0000256" key="1">
    <source>
        <dbReference type="ARBA" id="ARBA00022592"/>
    </source>
</evidence>
<accession>A0ABS4ZUX6</accession>
<name>A0ABS4ZUX6_9MYCO</name>
<dbReference type="Pfam" id="PF01895">
    <property type="entry name" value="PhoU"/>
    <property type="match status" value="2"/>
</dbReference>
<dbReference type="InterPro" id="IPR026022">
    <property type="entry name" value="PhoU_dom"/>
</dbReference>
<proteinExistence type="inferred from homology"/>
<reference evidence="4 5" key="1">
    <citation type="submission" date="2021-03" db="EMBL/GenBank/DDBJ databases">
        <title>Sequencing the genomes of 1000 actinobacteria strains.</title>
        <authorList>
            <person name="Klenk H.-P."/>
        </authorList>
    </citation>
    <scope>NUCLEOTIDE SEQUENCE [LARGE SCALE GENOMIC DNA]</scope>
    <source>
        <strain evidence="4 5">DSM 46713</strain>
    </source>
</reference>
<evidence type="ECO:0000313" key="4">
    <source>
        <dbReference type="EMBL" id="MBP2452394.1"/>
    </source>
</evidence>
<feature type="domain" description="PhoU" evidence="3">
    <location>
        <begin position="18"/>
        <end position="103"/>
    </location>
</feature>
<dbReference type="InterPro" id="IPR038078">
    <property type="entry name" value="PhoU-like_sf"/>
</dbReference>
<feature type="domain" description="PhoU" evidence="3">
    <location>
        <begin position="122"/>
        <end position="204"/>
    </location>
</feature>
<dbReference type="NCBIfam" id="TIGR02135">
    <property type="entry name" value="phoU_full"/>
    <property type="match status" value="1"/>
</dbReference>
<protein>
    <recommendedName>
        <fullName evidence="2">Phosphate-specific transport system accessory protein PhoU</fullName>
    </recommendedName>
</protein>
<organism evidence="4 5">
    <name type="scientific">Mycolicibacterium lutetiense</name>
    <dbReference type="NCBI Taxonomy" id="1641992"/>
    <lineage>
        <taxon>Bacteria</taxon>
        <taxon>Bacillati</taxon>
        <taxon>Actinomycetota</taxon>
        <taxon>Actinomycetes</taxon>
        <taxon>Mycobacteriales</taxon>
        <taxon>Mycobacteriaceae</taxon>
        <taxon>Mycolicibacterium</taxon>
    </lineage>
</organism>
<dbReference type="RefSeq" id="WP_209916517.1">
    <property type="nucleotide sequence ID" value="NZ_JAGIOP010000002.1"/>
</dbReference>
<dbReference type="Proteomes" id="UP000694460">
    <property type="component" value="Unassembled WGS sequence"/>
</dbReference>
<keyword evidence="1 2" id="KW-0592">Phosphate transport</keyword>